<feature type="region of interest" description="Disordered" evidence="2">
    <location>
        <begin position="256"/>
        <end position="327"/>
    </location>
</feature>
<comment type="caution">
    <text evidence="4">The sequence shown here is derived from an EMBL/GenBank/DDBJ whole genome shotgun (WGS) entry which is preliminary data.</text>
</comment>
<gene>
    <name evidence="4" type="ORF">AJ78_08180</name>
</gene>
<evidence type="ECO:0000256" key="1">
    <source>
        <dbReference type="ARBA" id="ARBA00022853"/>
    </source>
</evidence>
<reference evidence="4 5" key="1">
    <citation type="submission" date="2015-07" db="EMBL/GenBank/DDBJ databases">
        <title>Emmonsia species relationships and genome sequence.</title>
        <authorList>
            <consortium name="The Broad Institute Genomics Platform"/>
            <person name="Cuomo C.A."/>
            <person name="Munoz J.F."/>
            <person name="Imamovic A."/>
            <person name="Priest M.E."/>
            <person name="Young S."/>
            <person name="Clay O.K."/>
            <person name="McEwen J.G."/>
        </authorList>
    </citation>
    <scope>NUCLEOTIDE SEQUENCE [LARGE SCALE GENOMIC DNA]</scope>
    <source>
        <strain evidence="4 5">UAMH 9510</strain>
    </source>
</reference>
<accession>A0A1J9PSV9</accession>
<feature type="compositionally biased region" description="Low complexity" evidence="2">
    <location>
        <begin position="769"/>
        <end position="781"/>
    </location>
</feature>
<dbReference type="InterPro" id="IPR011011">
    <property type="entry name" value="Znf_FYVE_PHD"/>
</dbReference>
<feature type="compositionally biased region" description="Basic and acidic residues" evidence="2">
    <location>
        <begin position="639"/>
        <end position="649"/>
    </location>
</feature>
<protein>
    <recommendedName>
        <fullName evidence="3">SET domain-containing protein</fullName>
    </recommendedName>
</protein>
<dbReference type="InterPro" id="IPR001214">
    <property type="entry name" value="SET_dom"/>
</dbReference>
<dbReference type="GO" id="GO:0006355">
    <property type="term" value="P:regulation of DNA-templated transcription"/>
    <property type="evidence" value="ECO:0007669"/>
    <property type="project" value="TreeGrafter"/>
</dbReference>
<dbReference type="GO" id="GO:0034967">
    <property type="term" value="C:Set3 complex"/>
    <property type="evidence" value="ECO:0007669"/>
    <property type="project" value="TreeGrafter"/>
</dbReference>
<feature type="compositionally biased region" description="Basic and acidic residues" evidence="2">
    <location>
        <begin position="191"/>
        <end position="205"/>
    </location>
</feature>
<name>A0A1J9PSV9_9EURO</name>
<evidence type="ECO:0000313" key="4">
    <source>
        <dbReference type="EMBL" id="OJD10939.1"/>
    </source>
</evidence>
<dbReference type="GO" id="GO:0070210">
    <property type="term" value="C:Rpd3L-Expanded complex"/>
    <property type="evidence" value="ECO:0007669"/>
    <property type="project" value="TreeGrafter"/>
</dbReference>
<evidence type="ECO:0000259" key="3">
    <source>
        <dbReference type="PROSITE" id="PS50280"/>
    </source>
</evidence>
<dbReference type="Proteomes" id="UP000182235">
    <property type="component" value="Unassembled WGS sequence"/>
</dbReference>
<feature type="region of interest" description="Disordered" evidence="2">
    <location>
        <begin position="935"/>
        <end position="1177"/>
    </location>
</feature>
<feature type="compositionally biased region" description="Basic residues" evidence="2">
    <location>
        <begin position="206"/>
        <end position="219"/>
    </location>
</feature>
<dbReference type="InterPro" id="IPR013083">
    <property type="entry name" value="Znf_RING/FYVE/PHD"/>
</dbReference>
<dbReference type="GO" id="GO:0006325">
    <property type="term" value="P:chromatin organization"/>
    <property type="evidence" value="ECO:0007669"/>
    <property type="project" value="UniProtKB-KW"/>
</dbReference>
<dbReference type="PANTHER" id="PTHR46462">
    <property type="entry name" value="UPSET, ISOFORM A"/>
    <property type="match status" value="1"/>
</dbReference>
<evidence type="ECO:0000313" key="5">
    <source>
        <dbReference type="Proteomes" id="UP000182235"/>
    </source>
</evidence>
<feature type="compositionally biased region" description="Low complexity" evidence="2">
    <location>
        <begin position="1071"/>
        <end position="1087"/>
    </location>
</feature>
<feature type="compositionally biased region" description="Polar residues" evidence="2">
    <location>
        <begin position="296"/>
        <end position="305"/>
    </location>
</feature>
<dbReference type="STRING" id="1447872.A0A1J9PSV9"/>
<feature type="compositionally biased region" description="Low complexity" evidence="2">
    <location>
        <begin position="966"/>
        <end position="978"/>
    </location>
</feature>
<feature type="compositionally biased region" description="Basic and acidic residues" evidence="2">
    <location>
        <begin position="945"/>
        <end position="957"/>
    </location>
</feature>
<proteinExistence type="predicted"/>
<feature type="compositionally biased region" description="Basic and acidic residues" evidence="2">
    <location>
        <begin position="271"/>
        <end position="285"/>
    </location>
</feature>
<organism evidence="4 5">
    <name type="scientific">Emergomyces pasteurianus Ep9510</name>
    <dbReference type="NCBI Taxonomy" id="1447872"/>
    <lineage>
        <taxon>Eukaryota</taxon>
        <taxon>Fungi</taxon>
        <taxon>Dikarya</taxon>
        <taxon>Ascomycota</taxon>
        <taxon>Pezizomycotina</taxon>
        <taxon>Eurotiomycetes</taxon>
        <taxon>Eurotiomycetidae</taxon>
        <taxon>Onygenales</taxon>
        <taxon>Ajellomycetaceae</taxon>
        <taxon>Emergomyces</taxon>
    </lineage>
</organism>
<feature type="compositionally biased region" description="Basic and acidic residues" evidence="2">
    <location>
        <begin position="1090"/>
        <end position="1105"/>
    </location>
</feature>
<dbReference type="AlphaFoldDB" id="A0A1J9PSV9"/>
<feature type="region of interest" description="Disordered" evidence="2">
    <location>
        <begin position="592"/>
        <end position="817"/>
    </location>
</feature>
<feature type="compositionally biased region" description="Polar residues" evidence="2">
    <location>
        <begin position="615"/>
        <end position="632"/>
    </location>
</feature>
<keyword evidence="1" id="KW-0156">Chromatin regulator</keyword>
<feature type="compositionally biased region" description="Polar residues" evidence="2">
    <location>
        <begin position="849"/>
        <end position="859"/>
    </location>
</feature>
<feature type="region of interest" description="Disordered" evidence="2">
    <location>
        <begin position="27"/>
        <end position="49"/>
    </location>
</feature>
<feature type="compositionally biased region" description="Low complexity" evidence="2">
    <location>
        <begin position="224"/>
        <end position="239"/>
    </location>
</feature>
<feature type="compositionally biased region" description="Acidic residues" evidence="2">
    <location>
        <begin position="799"/>
        <end position="808"/>
    </location>
</feature>
<feature type="region of interest" description="Disordered" evidence="2">
    <location>
        <begin position="849"/>
        <end position="876"/>
    </location>
</feature>
<dbReference type="InterPro" id="IPR046341">
    <property type="entry name" value="SET_dom_sf"/>
</dbReference>
<feature type="region of interest" description="Disordered" evidence="2">
    <location>
        <begin position="889"/>
        <end position="913"/>
    </location>
</feature>
<feature type="compositionally biased region" description="Basic residues" evidence="2">
    <location>
        <begin position="34"/>
        <end position="45"/>
    </location>
</feature>
<feature type="compositionally biased region" description="Polar residues" evidence="2">
    <location>
        <begin position="984"/>
        <end position="998"/>
    </location>
</feature>
<feature type="compositionally biased region" description="Basic and acidic residues" evidence="2">
    <location>
        <begin position="1121"/>
        <end position="1131"/>
    </location>
</feature>
<dbReference type="SUPFAM" id="SSF82199">
    <property type="entry name" value="SET domain"/>
    <property type="match status" value="1"/>
</dbReference>
<feature type="compositionally biased region" description="Basic and acidic residues" evidence="2">
    <location>
        <begin position="681"/>
        <end position="704"/>
    </location>
</feature>
<evidence type="ECO:0000256" key="2">
    <source>
        <dbReference type="SAM" id="MobiDB-lite"/>
    </source>
</evidence>
<keyword evidence="5" id="KW-1185">Reference proteome</keyword>
<feature type="region of interest" description="Disordered" evidence="2">
    <location>
        <begin position="191"/>
        <end position="239"/>
    </location>
</feature>
<feature type="region of interest" description="Disordered" evidence="2">
    <location>
        <begin position="1199"/>
        <end position="1226"/>
    </location>
</feature>
<feature type="compositionally biased region" description="Low complexity" evidence="2">
    <location>
        <begin position="1199"/>
        <end position="1208"/>
    </location>
</feature>
<feature type="compositionally biased region" description="Low complexity" evidence="2">
    <location>
        <begin position="999"/>
        <end position="1024"/>
    </location>
</feature>
<dbReference type="PROSITE" id="PS50280">
    <property type="entry name" value="SET"/>
    <property type="match status" value="1"/>
</dbReference>
<feature type="compositionally biased region" description="Low complexity" evidence="2">
    <location>
        <begin position="719"/>
        <end position="737"/>
    </location>
</feature>
<dbReference type="OrthoDB" id="1928087at2759"/>
<dbReference type="SUPFAM" id="SSF57903">
    <property type="entry name" value="FYVE/PHD zinc finger"/>
    <property type="match status" value="1"/>
</dbReference>
<feature type="compositionally biased region" description="Basic residues" evidence="2">
    <location>
        <begin position="286"/>
        <end position="295"/>
    </location>
</feature>
<dbReference type="EMBL" id="LGRN01000652">
    <property type="protein sequence ID" value="OJD10939.1"/>
    <property type="molecule type" value="Genomic_DNA"/>
</dbReference>
<dbReference type="Gene3D" id="3.30.40.10">
    <property type="entry name" value="Zinc/RING finger domain, C3HC4 (zinc finger)"/>
    <property type="match status" value="1"/>
</dbReference>
<dbReference type="SMART" id="SM00317">
    <property type="entry name" value="SET"/>
    <property type="match status" value="1"/>
</dbReference>
<dbReference type="Gene3D" id="2.170.270.10">
    <property type="entry name" value="SET domain"/>
    <property type="match status" value="1"/>
</dbReference>
<sequence length="1226" mass="132836">MTFVRRSEPTQQLEKFARVALEAKDSIFAPPPLPHHHQHQHHHHQNSITHSALHPIEGSLLVHQRRVLEEVRCQIMTDTSSLAATHSTANLNSVTAQPLPSPVASAPVSNGNNNNNNNLAVTHSAQEDEDEPYTIKCICAFEDDDGHTVFCERCETWQHILCYYNGEDVPEVHNCADCEPRPLDSKLATELQKKRREEQSDGGDRKSKRSGSKSHRKKAAKDNTTAATATATSSSSSTTTAAAAITTATSNTATALATGGSAGDQTNGWSSHERSGSANSREHHPPSAKKSKTSHRSSNSVSSLTGLPPPLGSDSRKRATSASAMSPSKASLIPNIPLYSQEFLHLYDHDQANVDIPSNLFDNLKLATDLSSWVQDPAHLALVANGRSAQEVFTYLDRPLDPAQWPALSKQIVTDTSVEYDGRHPTWRFLTLENDVRKDEIIGEVKGKVGHFRDYCLDPNSRWQELRHPEPFVFFHPQLPIYIDSRKEGSQLRYVRRSCRPNVTMKTVITNDIEYHFCFVANQDITAKSEITTSWYLDPQMFPSNNGFVKQEGSNEGISDAAAISISNVLANFGGCACDSSRACRLAKIDCRRPPKSAEPGSKQANGRRKKSRTKNAISPVNTGLANNSRAASETVKAQVDDDRVESRSRSTSNRPRSRDLTPTTARSPTDPLASMTGELSAREKRKIAAAEKKFEQLEHDQQHPQKKKKRSSGTSVQTATTTTTSATTSTTAATTHTHPKPLRVDTNTRRSSNSPRKRSPMSITPGPKSQSSQKKLSRSSTPIVASPLRRPQYVDSEMQTEPDENDPDYVPPKPPRRACFVPLTTRLLKRCHEDRLRLQELGNRINASPRCSSTTTPSIPLPHHDTIISPSQNRQEDVDMKDADTGMTPPKVPQHATAMAAPSPSPGTTTALSSLHISPDEMTPHIALHSLPSTAAHNFPMPRKPPDRARGGKDLRVQLPPPPQFSNTTTTSNQSLSHPIASATHTPLSSTPNPATQSPFPVKPSSTPTTSSTTFNPSPVSSTQIISPGPSVTAPSPVKKKLSLGDYMSRRGTLTTMTPITEKPQPPFFPSSQSSQSPTQQQQQQQGDHPADKEKEKEKEKDNDNDNDNTKVLPDGLVGLRRDAGSDGSKDGATAGAGDTVQDVVMQDADANADADGDAPTGVGVSELPSPSPLRFTVVPTTTAAAAAAATAVTAVTEVQSGNNSNGNGNGGGGGSKDPRLHHSR</sequence>
<dbReference type="Pfam" id="PF00856">
    <property type="entry name" value="SET"/>
    <property type="match status" value="1"/>
</dbReference>
<dbReference type="PANTHER" id="PTHR46462:SF3">
    <property type="entry name" value="UPSET, ISOFORM A"/>
    <property type="match status" value="1"/>
</dbReference>
<dbReference type="VEuPathDB" id="FungiDB:AJ78_08180"/>
<feature type="domain" description="SET" evidence="3">
    <location>
        <begin position="409"/>
        <end position="536"/>
    </location>
</feature>